<organism evidence="3 4">
    <name type="scientific">Pseudomonas ulcerans</name>
    <dbReference type="NCBI Taxonomy" id="3115852"/>
    <lineage>
        <taxon>Bacteria</taxon>
        <taxon>Pseudomonadati</taxon>
        <taxon>Pseudomonadota</taxon>
        <taxon>Gammaproteobacteria</taxon>
        <taxon>Pseudomonadales</taxon>
        <taxon>Pseudomonadaceae</taxon>
        <taxon>Pseudomonas</taxon>
    </lineage>
</organism>
<dbReference type="Pfam" id="PF16220">
    <property type="entry name" value="DUF4880"/>
    <property type="match status" value="1"/>
</dbReference>
<dbReference type="InterPro" id="IPR032623">
    <property type="entry name" value="FecR_N"/>
</dbReference>
<sequence>MHEPIPPAVRQQAVAWYSLTQSGEISADELHQLEHWRQADQEHERAWQRLLELPQLIRGNTALLRDPVARSVLQQPRYVSGDRRQVLKLLMGASLLGAVAWKGQDGLADFSTGTGERRRQVLADGTQLWLNTATAVDINFNASERCILLRYGEINVLTGNDPDGRPLRVQTHDANLLPLGTRFTVRCDDNASGTLLSVSSGRVAASLRHGRGERIVQPGEQARLDASGISSTPITMMDDAWVEGFVSAQATRLGDLVTQLARYRSGILRCDPRVADLRVTGSYPLDDNERILVLLQSSLPISIQRRTRYWVTLMPRNVA</sequence>
<evidence type="ECO:0000313" key="3">
    <source>
        <dbReference type="EMBL" id="MEE1936775.1"/>
    </source>
</evidence>
<dbReference type="Proteomes" id="UP001335100">
    <property type="component" value="Unassembled WGS sequence"/>
</dbReference>
<dbReference type="Pfam" id="PF04773">
    <property type="entry name" value="FecR"/>
    <property type="match status" value="1"/>
</dbReference>
<reference evidence="3 4" key="1">
    <citation type="submission" date="2024-01" db="EMBL/GenBank/DDBJ databases">
        <title>Unpublished Manusciprt.</title>
        <authorList>
            <person name="Duman M."/>
            <person name="Valdes E.G."/>
            <person name="Ajmi N."/>
            <person name="Altun S."/>
            <person name="Saticioglu I.B."/>
        </authorList>
    </citation>
    <scope>NUCLEOTIDE SEQUENCE [LARGE SCALE GENOMIC DNA]</scope>
    <source>
        <strain evidence="3 4">148P</strain>
    </source>
</reference>
<evidence type="ECO:0000259" key="1">
    <source>
        <dbReference type="Pfam" id="PF04773"/>
    </source>
</evidence>
<dbReference type="PANTHER" id="PTHR30273:SF2">
    <property type="entry name" value="PROTEIN FECR"/>
    <property type="match status" value="1"/>
</dbReference>
<gene>
    <name evidence="3" type="ORF">V0R50_26430</name>
</gene>
<dbReference type="InterPro" id="IPR006860">
    <property type="entry name" value="FecR"/>
</dbReference>
<feature type="domain" description="FecR protein" evidence="1">
    <location>
        <begin position="109"/>
        <end position="203"/>
    </location>
</feature>
<evidence type="ECO:0000313" key="4">
    <source>
        <dbReference type="Proteomes" id="UP001335100"/>
    </source>
</evidence>
<dbReference type="PIRSF" id="PIRSF018266">
    <property type="entry name" value="FecR"/>
    <property type="match status" value="1"/>
</dbReference>
<feature type="domain" description="FecR N-terminal" evidence="2">
    <location>
        <begin position="11"/>
        <end position="51"/>
    </location>
</feature>
<dbReference type="Gene3D" id="2.60.120.1440">
    <property type="match status" value="1"/>
</dbReference>
<evidence type="ECO:0000259" key="2">
    <source>
        <dbReference type="Pfam" id="PF16220"/>
    </source>
</evidence>
<protein>
    <submittedName>
        <fullName evidence="3">FecR domain-containing protein</fullName>
    </submittedName>
</protein>
<comment type="caution">
    <text evidence="3">The sequence shown here is derived from an EMBL/GenBank/DDBJ whole genome shotgun (WGS) entry which is preliminary data.</text>
</comment>
<name>A0ABU7HYW8_9PSED</name>
<proteinExistence type="predicted"/>
<dbReference type="InterPro" id="IPR012373">
    <property type="entry name" value="Ferrdict_sens_TM"/>
</dbReference>
<dbReference type="PANTHER" id="PTHR30273">
    <property type="entry name" value="PERIPLASMIC SIGNAL SENSOR AND SIGMA FACTOR ACTIVATOR FECR-RELATED"/>
    <property type="match status" value="1"/>
</dbReference>
<accession>A0ABU7HYW8</accession>
<keyword evidence="4" id="KW-1185">Reference proteome</keyword>
<dbReference type="RefSeq" id="WP_330077442.1">
    <property type="nucleotide sequence ID" value="NZ_JAZDQJ010000044.1"/>
</dbReference>
<dbReference type="EMBL" id="JAZDQJ010000044">
    <property type="protein sequence ID" value="MEE1936775.1"/>
    <property type="molecule type" value="Genomic_DNA"/>
</dbReference>